<evidence type="ECO:0000313" key="7">
    <source>
        <dbReference type="EMBL" id="MFD1913971.1"/>
    </source>
</evidence>
<feature type="region of interest" description="Disordered" evidence="4">
    <location>
        <begin position="1"/>
        <end position="27"/>
    </location>
</feature>
<feature type="transmembrane region" description="Helical" evidence="5">
    <location>
        <begin position="66"/>
        <end position="91"/>
    </location>
</feature>
<dbReference type="InterPro" id="IPR052524">
    <property type="entry name" value="MFS_Cyanate_Porter"/>
</dbReference>
<keyword evidence="8" id="KW-1185">Reference proteome</keyword>
<dbReference type="InterPro" id="IPR036259">
    <property type="entry name" value="MFS_trans_sf"/>
</dbReference>
<evidence type="ECO:0000256" key="4">
    <source>
        <dbReference type="SAM" id="MobiDB-lite"/>
    </source>
</evidence>
<feature type="transmembrane region" description="Helical" evidence="5">
    <location>
        <begin position="240"/>
        <end position="263"/>
    </location>
</feature>
<dbReference type="EMBL" id="JBHUGH010000027">
    <property type="protein sequence ID" value="MFD1913971.1"/>
    <property type="molecule type" value="Genomic_DNA"/>
</dbReference>
<feature type="transmembrane region" description="Helical" evidence="5">
    <location>
        <begin position="389"/>
        <end position="410"/>
    </location>
</feature>
<proteinExistence type="predicted"/>
<evidence type="ECO:0000256" key="3">
    <source>
        <dbReference type="ARBA" id="ARBA00023136"/>
    </source>
</evidence>
<name>A0ABW4S8V2_9RHOB</name>
<feature type="domain" description="Major facilitator superfamily (MFS) profile" evidence="6">
    <location>
        <begin position="35"/>
        <end position="415"/>
    </location>
</feature>
<evidence type="ECO:0000259" key="6">
    <source>
        <dbReference type="PROSITE" id="PS50850"/>
    </source>
</evidence>
<dbReference type="InterPro" id="IPR020846">
    <property type="entry name" value="MFS_dom"/>
</dbReference>
<organism evidence="7 8">
    <name type="scientific">Halodurantibacterium flavum</name>
    <dbReference type="NCBI Taxonomy" id="1382802"/>
    <lineage>
        <taxon>Bacteria</taxon>
        <taxon>Pseudomonadati</taxon>
        <taxon>Pseudomonadota</taxon>
        <taxon>Alphaproteobacteria</taxon>
        <taxon>Rhodobacterales</taxon>
        <taxon>Paracoccaceae</taxon>
        <taxon>Halodurantibacterium</taxon>
    </lineage>
</organism>
<evidence type="ECO:0000256" key="2">
    <source>
        <dbReference type="ARBA" id="ARBA00022989"/>
    </source>
</evidence>
<dbReference type="SUPFAM" id="SSF103473">
    <property type="entry name" value="MFS general substrate transporter"/>
    <property type="match status" value="1"/>
</dbReference>
<feature type="compositionally biased region" description="Basic and acidic residues" evidence="4">
    <location>
        <begin position="13"/>
        <end position="24"/>
    </location>
</feature>
<dbReference type="PROSITE" id="PS50850">
    <property type="entry name" value="MFS"/>
    <property type="match status" value="1"/>
</dbReference>
<dbReference type="Proteomes" id="UP001597353">
    <property type="component" value="Unassembled WGS sequence"/>
</dbReference>
<accession>A0ABW4S8V2</accession>
<feature type="transmembrane region" description="Helical" evidence="5">
    <location>
        <begin position="103"/>
        <end position="120"/>
    </location>
</feature>
<feature type="transmembrane region" description="Helical" evidence="5">
    <location>
        <begin position="326"/>
        <end position="348"/>
    </location>
</feature>
<protein>
    <submittedName>
        <fullName evidence="7">CynX/NimT family MFS transporter</fullName>
    </submittedName>
</protein>
<reference evidence="8" key="1">
    <citation type="journal article" date="2019" name="Int. J. Syst. Evol. Microbiol.">
        <title>The Global Catalogue of Microorganisms (GCM) 10K type strain sequencing project: providing services to taxonomists for standard genome sequencing and annotation.</title>
        <authorList>
            <consortium name="The Broad Institute Genomics Platform"/>
            <consortium name="The Broad Institute Genome Sequencing Center for Infectious Disease"/>
            <person name="Wu L."/>
            <person name="Ma J."/>
        </authorList>
    </citation>
    <scope>NUCLEOTIDE SEQUENCE [LARGE SCALE GENOMIC DNA]</scope>
    <source>
        <strain evidence="8">CGMCC 4.7242</strain>
    </source>
</reference>
<evidence type="ECO:0000256" key="5">
    <source>
        <dbReference type="SAM" id="Phobius"/>
    </source>
</evidence>
<dbReference type="PANTHER" id="PTHR23523">
    <property type="match status" value="1"/>
</dbReference>
<feature type="transmembrane region" description="Helical" evidence="5">
    <location>
        <begin position="126"/>
        <end position="145"/>
    </location>
</feature>
<keyword evidence="3 5" id="KW-0472">Membrane</keyword>
<sequence length="417" mass="43011">MNLHMPKLPVDPAETRRTMQEPRAPEPVSAGLPLSLGIACVLAVGMDLRPGIASIGPLLPKLNEAFGISYAQAAFLTSIPPFLMGLLALPAPLLAHRFGRNRMIIAAMILITLATAARALSGTSLVLFLTTAGVGMGIAVAGALIGGFVKSNYPRQAALFMGLYAMSLGLGATISAALTGPLSDFAQDWRVGAGVWVLPGVTAIAAWCVIARRESALAAVVPVAAPRAALPVRSGAAWRIAFYFAANNILFFGFLTWLVPLYLDRGQDTATAGLILTSFTIAFMCANPLPGLIGGGKDRRVQIGMAAAIALAGILGVALLPGTLTFLFVPAVAVGVGSSFTLGMTLPLDHTSSPQEANAWNALVLAFGYGLGALGPLLVGLLYTWSGGFGLPLLFLGGTAVLMLGMTPLLRGDRPAA</sequence>
<dbReference type="Pfam" id="PF07690">
    <property type="entry name" value="MFS_1"/>
    <property type="match status" value="1"/>
</dbReference>
<keyword evidence="1 5" id="KW-0812">Transmembrane</keyword>
<keyword evidence="2 5" id="KW-1133">Transmembrane helix</keyword>
<feature type="transmembrane region" description="Helical" evidence="5">
    <location>
        <begin position="301"/>
        <end position="320"/>
    </location>
</feature>
<feature type="transmembrane region" description="Helical" evidence="5">
    <location>
        <begin position="269"/>
        <end position="289"/>
    </location>
</feature>
<comment type="caution">
    <text evidence="7">The sequence shown here is derived from an EMBL/GenBank/DDBJ whole genome shotgun (WGS) entry which is preliminary data.</text>
</comment>
<feature type="transmembrane region" description="Helical" evidence="5">
    <location>
        <begin position="360"/>
        <end position="383"/>
    </location>
</feature>
<dbReference type="Gene3D" id="1.20.1250.20">
    <property type="entry name" value="MFS general substrate transporter like domains"/>
    <property type="match status" value="2"/>
</dbReference>
<evidence type="ECO:0000313" key="8">
    <source>
        <dbReference type="Proteomes" id="UP001597353"/>
    </source>
</evidence>
<feature type="transmembrane region" description="Helical" evidence="5">
    <location>
        <begin position="157"/>
        <end position="179"/>
    </location>
</feature>
<dbReference type="InterPro" id="IPR011701">
    <property type="entry name" value="MFS"/>
</dbReference>
<evidence type="ECO:0000256" key="1">
    <source>
        <dbReference type="ARBA" id="ARBA00022692"/>
    </source>
</evidence>
<feature type="transmembrane region" description="Helical" evidence="5">
    <location>
        <begin position="191"/>
        <end position="210"/>
    </location>
</feature>
<dbReference type="PANTHER" id="PTHR23523:SF2">
    <property type="entry name" value="2-NITROIMIDAZOLE TRANSPORTER"/>
    <property type="match status" value="1"/>
</dbReference>
<gene>
    <name evidence="7" type="ORF">ACFSGJ_17340</name>
</gene>